<dbReference type="PANTHER" id="PTHR11103:SF18">
    <property type="entry name" value="SLR1189 PROTEIN"/>
    <property type="match status" value="1"/>
</dbReference>
<dbReference type="RefSeq" id="WP_135445829.1">
    <property type="nucleotide sequence ID" value="NZ_SRLE01000012.1"/>
</dbReference>
<comment type="cofactor">
    <cofactor evidence="3">
        <name>Zn(2+)</name>
        <dbReference type="ChEBI" id="CHEBI:29105"/>
    </cofactor>
</comment>
<feature type="binding site" evidence="3">
    <location>
        <position position="298"/>
    </location>
    <ligand>
        <name>Zn(2+)</name>
        <dbReference type="ChEBI" id="CHEBI:29105"/>
    </ligand>
</feature>
<evidence type="ECO:0000256" key="3">
    <source>
        <dbReference type="PROSITE-ProRule" id="PRU00333"/>
    </source>
</evidence>
<proteinExistence type="predicted"/>
<dbReference type="GO" id="GO:0046872">
    <property type="term" value="F:metal ion binding"/>
    <property type="evidence" value="ECO:0007669"/>
    <property type="project" value="UniProtKB-KW"/>
</dbReference>
<keyword evidence="2 3" id="KW-0808">Transferase</keyword>
<evidence type="ECO:0000256" key="1">
    <source>
        <dbReference type="ARBA" id="ARBA00022603"/>
    </source>
</evidence>
<organism evidence="5 6">
    <name type="scientific">Mangrovimicrobium sediminis</name>
    <dbReference type="NCBI Taxonomy" id="2562682"/>
    <lineage>
        <taxon>Bacteria</taxon>
        <taxon>Pseudomonadati</taxon>
        <taxon>Pseudomonadota</taxon>
        <taxon>Gammaproteobacteria</taxon>
        <taxon>Cellvibrionales</taxon>
        <taxon>Halieaceae</taxon>
        <taxon>Mangrovimicrobium</taxon>
    </lineage>
</organism>
<dbReference type="Proteomes" id="UP000298050">
    <property type="component" value="Unassembled WGS sequence"/>
</dbReference>
<dbReference type="InterPro" id="IPR003726">
    <property type="entry name" value="HCY_dom"/>
</dbReference>
<keyword evidence="1 3" id="KW-0489">Methyltransferase</keyword>
<gene>
    <name evidence="5" type="ORF">E4634_16860</name>
</gene>
<evidence type="ECO:0000259" key="4">
    <source>
        <dbReference type="PROSITE" id="PS50970"/>
    </source>
</evidence>
<dbReference type="SUPFAM" id="SSF82282">
    <property type="entry name" value="Homocysteine S-methyltransferase"/>
    <property type="match status" value="1"/>
</dbReference>
<dbReference type="Gene3D" id="3.20.20.330">
    <property type="entry name" value="Homocysteine-binding-like domain"/>
    <property type="match status" value="1"/>
</dbReference>
<evidence type="ECO:0000313" key="6">
    <source>
        <dbReference type="Proteomes" id="UP000298050"/>
    </source>
</evidence>
<keyword evidence="3" id="KW-0862">Zinc</keyword>
<evidence type="ECO:0000313" key="5">
    <source>
        <dbReference type="EMBL" id="TGD71785.1"/>
    </source>
</evidence>
<dbReference type="AlphaFoldDB" id="A0A4Z0LXH4"/>
<name>A0A4Z0LXH4_9GAMM</name>
<dbReference type="PROSITE" id="PS50970">
    <property type="entry name" value="HCY"/>
    <property type="match status" value="1"/>
</dbReference>
<dbReference type="GO" id="GO:0008168">
    <property type="term" value="F:methyltransferase activity"/>
    <property type="evidence" value="ECO:0007669"/>
    <property type="project" value="UniProtKB-UniRule"/>
</dbReference>
<reference evidence="5 6" key="1">
    <citation type="submission" date="2019-04" db="EMBL/GenBank/DDBJ databases">
        <title>Taxonomy of novel Haliea sp. from mangrove soil of West Coast of India.</title>
        <authorList>
            <person name="Verma A."/>
            <person name="Kumar P."/>
            <person name="Krishnamurthi S."/>
        </authorList>
    </citation>
    <scope>NUCLEOTIDE SEQUENCE [LARGE SCALE GENOMIC DNA]</scope>
    <source>
        <strain evidence="5 6">SAOS-164</strain>
    </source>
</reference>
<dbReference type="OrthoDB" id="9803687at2"/>
<dbReference type="InterPro" id="IPR036589">
    <property type="entry name" value="HCY_dom_sf"/>
</dbReference>
<sequence>MNTRTEQVLAQLAAAPMLTDGGLETDLVFNHAVDLPNFASFDLLSTDWGREKLKTYYRSYLELARTHGCGFVLETPTWRASRDWGEKMGYDVQALAAVNADAVAMMQALREEFADVAPVLVSGNIGPRGDGYVVADKMSAEQARDYHAEQIDALAAAGADMVSVLTLNYLEEGLGIAMAARERGIPVVVSFTVETDGRLPSGESLGDAIAEVDAQTDGYPAYYMINCAHPSHFHDMLAAAEGDWTARIRGLRGNASRCSHEELDAAEVLDDGDPQAFGREYRELHAVLPNLRVLGGCCGTDLRHVTEIAAACL</sequence>
<keyword evidence="6" id="KW-1185">Reference proteome</keyword>
<feature type="binding site" evidence="3">
    <location>
        <position position="227"/>
    </location>
    <ligand>
        <name>Zn(2+)</name>
        <dbReference type="ChEBI" id="CHEBI:29105"/>
    </ligand>
</feature>
<protein>
    <submittedName>
        <fullName evidence="5">Homocysteine S-methyltransferase</fullName>
    </submittedName>
</protein>
<evidence type="ECO:0000256" key="2">
    <source>
        <dbReference type="ARBA" id="ARBA00022679"/>
    </source>
</evidence>
<comment type="caution">
    <text evidence="5">The sequence shown here is derived from an EMBL/GenBank/DDBJ whole genome shotgun (WGS) entry which is preliminary data.</text>
</comment>
<dbReference type="GO" id="GO:0032259">
    <property type="term" value="P:methylation"/>
    <property type="evidence" value="ECO:0007669"/>
    <property type="project" value="UniProtKB-KW"/>
</dbReference>
<accession>A0A4Z0LXH4</accession>
<dbReference type="PANTHER" id="PTHR11103">
    <property type="entry name" value="SLR1189 PROTEIN"/>
    <property type="match status" value="1"/>
</dbReference>
<feature type="binding site" evidence="3">
    <location>
        <position position="297"/>
    </location>
    <ligand>
        <name>Zn(2+)</name>
        <dbReference type="ChEBI" id="CHEBI:29105"/>
    </ligand>
</feature>
<feature type="domain" description="Hcy-binding" evidence="4">
    <location>
        <begin position="5"/>
        <end position="312"/>
    </location>
</feature>
<dbReference type="Pfam" id="PF02574">
    <property type="entry name" value="S-methyl_trans"/>
    <property type="match status" value="1"/>
</dbReference>
<keyword evidence="3" id="KW-0479">Metal-binding</keyword>
<dbReference type="EMBL" id="SRLE01000012">
    <property type="protein sequence ID" value="TGD71785.1"/>
    <property type="molecule type" value="Genomic_DNA"/>
</dbReference>